<evidence type="ECO:0000313" key="6">
    <source>
        <dbReference type="Proteomes" id="UP001225316"/>
    </source>
</evidence>
<keyword evidence="3" id="KW-0067">ATP-binding</keyword>
<dbReference type="SMART" id="SM00796">
    <property type="entry name" value="AHS1"/>
    <property type="match status" value="1"/>
</dbReference>
<evidence type="ECO:0000313" key="5">
    <source>
        <dbReference type="EMBL" id="MDQ8206901.1"/>
    </source>
</evidence>
<dbReference type="Proteomes" id="UP001225316">
    <property type="component" value="Unassembled WGS sequence"/>
</dbReference>
<dbReference type="InterPro" id="IPR029000">
    <property type="entry name" value="Cyclophilin-like_dom_sf"/>
</dbReference>
<dbReference type="PANTHER" id="PTHR34698">
    <property type="entry name" value="5-OXOPROLINASE SUBUNIT B"/>
    <property type="match status" value="1"/>
</dbReference>
<evidence type="ECO:0000256" key="1">
    <source>
        <dbReference type="ARBA" id="ARBA00022741"/>
    </source>
</evidence>
<dbReference type="RefSeq" id="WP_308949039.1">
    <property type="nucleotide sequence ID" value="NZ_JARXHW010000008.1"/>
</dbReference>
<dbReference type="Pfam" id="PF02682">
    <property type="entry name" value="CT_C_D"/>
    <property type="match status" value="1"/>
</dbReference>
<dbReference type="InterPro" id="IPR010016">
    <property type="entry name" value="PxpB"/>
</dbReference>
<organism evidence="5 6">
    <name type="scientific">Thalassobacterium maritimum</name>
    <dbReference type="NCBI Taxonomy" id="3041265"/>
    <lineage>
        <taxon>Bacteria</taxon>
        <taxon>Pseudomonadati</taxon>
        <taxon>Verrucomicrobiota</taxon>
        <taxon>Opitutia</taxon>
        <taxon>Puniceicoccales</taxon>
        <taxon>Coraliomargaritaceae</taxon>
        <taxon>Thalassobacterium</taxon>
    </lineage>
</organism>
<dbReference type="GO" id="GO:0016787">
    <property type="term" value="F:hydrolase activity"/>
    <property type="evidence" value="ECO:0007669"/>
    <property type="project" value="UniProtKB-KW"/>
</dbReference>
<dbReference type="PANTHER" id="PTHR34698:SF2">
    <property type="entry name" value="5-OXOPROLINASE SUBUNIT B"/>
    <property type="match status" value="1"/>
</dbReference>
<name>A0ABU1AS33_9BACT</name>
<proteinExistence type="predicted"/>
<dbReference type="Gene3D" id="2.40.100.10">
    <property type="entry name" value="Cyclophilin-like"/>
    <property type="match status" value="1"/>
</dbReference>
<keyword evidence="2 5" id="KW-0378">Hydrolase</keyword>
<reference evidence="5 6" key="1">
    <citation type="submission" date="2023-04" db="EMBL/GenBank/DDBJ databases">
        <title>A novel bacteria isolated from coastal sediment.</title>
        <authorList>
            <person name="Liu X.-J."/>
            <person name="Du Z.-J."/>
        </authorList>
    </citation>
    <scope>NUCLEOTIDE SEQUENCE [LARGE SCALE GENOMIC DNA]</scope>
    <source>
        <strain evidence="5 6">SDUM461003</strain>
    </source>
</reference>
<dbReference type="SUPFAM" id="SSF50891">
    <property type="entry name" value="Cyclophilin-like"/>
    <property type="match status" value="1"/>
</dbReference>
<keyword evidence="6" id="KW-1185">Reference proteome</keyword>
<accession>A0ABU1AS33</accession>
<dbReference type="InterPro" id="IPR003833">
    <property type="entry name" value="CT_C_D"/>
</dbReference>
<evidence type="ECO:0000259" key="4">
    <source>
        <dbReference type="SMART" id="SM00796"/>
    </source>
</evidence>
<protein>
    <submittedName>
        <fullName evidence="5">Allophanate hydrolase subunit 1</fullName>
    </submittedName>
</protein>
<comment type="caution">
    <text evidence="5">The sequence shown here is derived from an EMBL/GenBank/DDBJ whole genome shotgun (WGS) entry which is preliminary data.</text>
</comment>
<gene>
    <name evidence="5" type="ORF">QEH52_05235</name>
</gene>
<feature type="domain" description="Carboxyltransferase" evidence="4">
    <location>
        <begin position="1"/>
        <end position="209"/>
    </location>
</feature>
<dbReference type="EMBL" id="JARXHW010000008">
    <property type="protein sequence ID" value="MDQ8206901.1"/>
    <property type="molecule type" value="Genomic_DNA"/>
</dbReference>
<sequence>MDLKPYGDRGLLLAELSDAQRTACLNRLAQALPAGCEEYVVGYDSILLLGPSIACDQQFKESIRSFVAYPLADAPEPDSPRSHFAHSRKHTIEVYYNGADLEWVAQACKLSIEQVIELHTAPVYTVRMMGFSPGFPYLEGLDPRLQLERRASPRNRIAPGAVAIGGSHAGIYTVASPGGWHLLGHTDFPLFDLEAARHAHANAQEVFALSPSDQVRFQPKEIR</sequence>
<keyword evidence="1" id="KW-0547">Nucleotide-binding</keyword>
<evidence type="ECO:0000256" key="3">
    <source>
        <dbReference type="ARBA" id="ARBA00022840"/>
    </source>
</evidence>
<evidence type="ECO:0000256" key="2">
    <source>
        <dbReference type="ARBA" id="ARBA00022801"/>
    </source>
</evidence>